<dbReference type="InterPro" id="IPR024072">
    <property type="entry name" value="DHFR-like_dom_sf"/>
</dbReference>
<keyword evidence="9 12" id="KW-0521">NADP</keyword>
<dbReference type="InterPro" id="IPR016193">
    <property type="entry name" value="Cytidine_deaminase-like"/>
</dbReference>
<comment type="function">
    <text evidence="1 12">Converts 2,5-diamino-6-(ribosylamino)-4(3h)-pyrimidinone 5'-phosphate into 5-amino-6-(ribosylamino)-2,4(1h,3h)-pyrimidinedione 5'-phosphate.</text>
</comment>
<comment type="catalytic activity">
    <reaction evidence="12">
        <text>5-amino-6-(5-phospho-D-ribitylamino)uracil + NADP(+) = 5-amino-6-(5-phospho-D-ribosylamino)uracil + NADPH + H(+)</text>
        <dbReference type="Rhea" id="RHEA:17845"/>
        <dbReference type="ChEBI" id="CHEBI:15378"/>
        <dbReference type="ChEBI" id="CHEBI:57783"/>
        <dbReference type="ChEBI" id="CHEBI:58349"/>
        <dbReference type="ChEBI" id="CHEBI:58421"/>
        <dbReference type="ChEBI" id="CHEBI:58453"/>
        <dbReference type="EC" id="1.1.1.193"/>
    </reaction>
</comment>
<dbReference type="PROSITE" id="PS00903">
    <property type="entry name" value="CYT_DCMP_DEAMINASES_1"/>
    <property type="match status" value="1"/>
</dbReference>
<dbReference type="EC" id="1.1.1.193" evidence="12"/>
<dbReference type="GO" id="GO:0008703">
    <property type="term" value="F:5-amino-6-(5-phosphoribosylamino)uracil reductase activity"/>
    <property type="evidence" value="ECO:0007669"/>
    <property type="project" value="UniProtKB-EC"/>
</dbReference>
<evidence type="ECO:0000256" key="1">
    <source>
        <dbReference type="ARBA" id="ARBA00002151"/>
    </source>
</evidence>
<comment type="pathway">
    <text evidence="3 12">Cofactor biosynthesis; riboflavin biosynthesis; 5-amino-6-(D-ribitylamino)uracil from GTP: step 3/4.</text>
</comment>
<dbReference type="InterPro" id="IPR016192">
    <property type="entry name" value="APOBEC/CMP_deaminase_Zn-bd"/>
</dbReference>
<dbReference type="InterPro" id="IPR050765">
    <property type="entry name" value="Riboflavin_Biosynth_HTPR"/>
</dbReference>
<evidence type="ECO:0000256" key="7">
    <source>
        <dbReference type="ARBA" id="ARBA00022723"/>
    </source>
</evidence>
<dbReference type="InterPro" id="IPR004794">
    <property type="entry name" value="Eubact_RibD"/>
</dbReference>
<evidence type="ECO:0000313" key="14">
    <source>
        <dbReference type="EMBL" id="MFC7433181.1"/>
    </source>
</evidence>
<name>A0ABW2R5K5_9BURK</name>
<dbReference type="PANTHER" id="PTHR38011:SF7">
    <property type="entry name" value="2,5-DIAMINO-6-RIBOSYLAMINO-4(3H)-PYRIMIDINONE 5'-PHOSPHATE REDUCTASE"/>
    <property type="match status" value="1"/>
</dbReference>
<comment type="similarity">
    <text evidence="5 12">In the C-terminal section; belongs to the HTP reductase family.</text>
</comment>
<accession>A0ABW2R5K5</accession>
<dbReference type="PROSITE" id="PS51747">
    <property type="entry name" value="CYT_DCMP_DEAMINASES_2"/>
    <property type="match status" value="1"/>
</dbReference>
<comment type="catalytic activity">
    <reaction evidence="12">
        <text>2,5-diamino-6-hydroxy-4-(5-phosphoribosylamino)-pyrimidine + H2O + H(+) = 5-amino-6-(5-phospho-D-ribosylamino)uracil + NH4(+)</text>
        <dbReference type="Rhea" id="RHEA:21868"/>
        <dbReference type="ChEBI" id="CHEBI:15377"/>
        <dbReference type="ChEBI" id="CHEBI:15378"/>
        <dbReference type="ChEBI" id="CHEBI:28938"/>
        <dbReference type="ChEBI" id="CHEBI:58453"/>
        <dbReference type="ChEBI" id="CHEBI:58614"/>
        <dbReference type="EC" id="3.5.4.26"/>
    </reaction>
</comment>
<dbReference type="RefSeq" id="WP_382253279.1">
    <property type="nucleotide sequence ID" value="NZ_JBHTBX010000001.1"/>
</dbReference>
<dbReference type="NCBIfam" id="TIGR00227">
    <property type="entry name" value="ribD_Cterm"/>
    <property type="match status" value="1"/>
</dbReference>
<evidence type="ECO:0000256" key="6">
    <source>
        <dbReference type="ARBA" id="ARBA00022619"/>
    </source>
</evidence>
<evidence type="ECO:0000256" key="4">
    <source>
        <dbReference type="ARBA" id="ARBA00005259"/>
    </source>
</evidence>
<dbReference type="GO" id="GO:0008835">
    <property type="term" value="F:diaminohydroxyphosphoribosylaminopyrimidine deaminase activity"/>
    <property type="evidence" value="ECO:0007669"/>
    <property type="project" value="UniProtKB-EC"/>
</dbReference>
<dbReference type="InterPro" id="IPR002125">
    <property type="entry name" value="CMP_dCMP_dom"/>
</dbReference>
<gene>
    <name evidence="14" type="primary">ribD</name>
    <name evidence="14" type="ORF">ACFQNJ_01505</name>
</gene>
<dbReference type="NCBIfam" id="TIGR00326">
    <property type="entry name" value="eubact_ribD"/>
    <property type="match status" value="1"/>
</dbReference>
<evidence type="ECO:0000313" key="15">
    <source>
        <dbReference type="Proteomes" id="UP001596495"/>
    </source>
</evidence>
<dbReference type="InterPro" id="IPR011549">
    <property type="entry name" value="RibD_C"/>
</dbReference>
<evidence type="ECO:0000256" key="12">
    <source>
        <dbReference type="PIRNR" id="PIRNR006769"/>
    </source>
</evidence>
<evidence type="ECO:0000256" key="2">
    <source>
        <dbReference type="ARBA" id="ARBA00004882"/>
    </source>
</evidence>
<evidence type="ECO:0000256" key="9">
    <source>
        <dbReference type="ARBA" id="ARBA00022857"/>
    </source>
</evidence>
<dbReference type="PANTHER" id="PTHR38011">
    <property type="entry name" value="DIHYDROFOLATE REDUCTASE FAMILY PROTEIN (AFU_ORTHOLOGUE AFUA_8G06820)"/>
    <property type="match status" value="1"/>
</dbReference>
<dbReference type="InterPro" id="IPR002734">
    <property type="entry name" value="RibDG_C"/>
</dbReference>
<keyword evidence="6 12" id="KW-0686">Riboflavin biosynthesis</keyword>
<dbReference type="Proteomes" id="UP001596495">
    <property type="component" value="Unassembled WGS sequence"/>
</dbReference>
<dbReference type="Gene3D" id="3.40.430.10">
    <property type="entry name" value="Dihydrofolate Reductase, subunit A"/>
    <property type="match status" value="1"/>
</dbReference>
<comment type="caution">
    <text evidence="14">The sequence shown here is derived from an EMBL/GenBank/DDBJ whole genome shotgun (WGS) entry which is preliminary data.</text>
</comment>
<keyword evidence="7 12" id="KW-0479">Metal-binding</keyword>
<dbReference type="Pfam" id="PF01872">
    <property type="entry name" value="RibD_C"/>
    <property type="match status" value="1"/>
</dbReference>
<keyword evidence="10 12" id="KW-0560">Oxidoreductase</keyword>
<evidence type="ECO:0000259" key="13">
    <source>
        <dbReference type="PROSITE" id="PS51747"/>
    </source>
</evidence>
<keyword evidence="8 12" id="KW-0862">Zinc</keyword>
<keyword evidence="15" id="KW-1185">Reference proteome</keyword>
<keyword evidence="12 14" id="KW-0378">Hydrolase</keyword>
<dbReference type="EMBL" id="JBHTBX010000001">
    <property type="protein sequence ID" value="MFC7433181.1"/>
    <property type="molecule type" value="Genomic_DNA"/>
</dbReference>
<dbReference type="EC" id="3.5.4.26" evidence="12"/>
<comment type="cofactor">
    <cofactor evidence="12">
        <name>Zn(2+)</name>
        <dbReference type="ChEBI" id="CHEBI:29105"/>
    </cofactor>
    <text evidence="12">Binds 1 zinc ion.</text>
</comment>
<proteinExistence type="inferred from homology"/>
<dbReference type="PIRSF" id="PIRSF006769">
    <property type="entry name" value="RibD"/>
    <property type="match status" value="1"/>
</dbReference>
<dbReference type="SUPFAM" id="SSF53927">
    <property type="entry name" value="Cytidine deaminase-like"/>
    <property type="match status" value="1"/>
</dbReference>
<dbReference type="Pfam" id="PF00383">
    <property type="entry name" value="dCMP_cyt_deam_1"/>
    <property type="match status" value="1"/>
</dbReference>
<organism evidence="14 15">
    <name type="scientific">Hydrogenophaga bisanensis</name>
    <dbReference type="NCBI Taxonomy" id="439611"/>
    <lineage>
        <taxon>Bacteria</taxon>
        <taxon>Pseudomonadati</taxon>
        <taxon>Pseudomonadota</taxon>
        <taxon>Betaproteobacteria</taxon>
        <taxon>Burkholderiales</taxon>
        <taxon>Comamonadaceae</taxon>
        <taxon>Hydrogenophaga</taxon>
    </lineage>
</organism>
<dbReference type="CDD" id="cd01284">
    <property type="entry name" value="Riboflavin_deaminase-reductase"/>
    <property type="match status" value="1"/>
</dbReference>
<evidence type="ECO:0000256" key="3">
    <source>
        <dbReference type="ARBA" id="ARBA00004910"/>
    </source>
</evidence>
<comment type="similarity">
    <text evidence="4 12">In the N-terminal section; belongs to the cytidine and deoxycytidylate deaminase family.</text>
</comment>
<dbReference type="SUPFAM" id="SSF53597">
    <property type="entry name" value="Dihydrofolate reductase-like"/>
    <property type="match status" value="1"/>
</dbReference>
<evidence type="ECO:0000256" key="10">
    <source>
        <dbReference type="ARBA" id="ARBA00023002"/>
    </source>
</evidence>
<comment type="pathway">
    <text evidence="2 12">Cofactor biosynthesis; riboflavin biosynthesis; 5-amino-6-(D-ribitylamino)uracil from GTP: step 2/4.</text>
</comment>
<evidence type="ECO:0000256" key="11">
    <source>
        <dbReference type="ARBA" id="ARBA00023268"/>
    </source>
</evidence>
<reference evidence="15" key="1">
    <citation type="journal article" date="2019" name="Int. J. Syst. Evol. Microbiol.">
        <title>The Global Catalogue of Microorganisms (GCM) 10K type strain sequencing project: providing services to taxonomists for standard genome sequencing and annotation.</title>
        <authorList>
            <consortium name="The Broad Institute Genomics Platform"/>
            <consortium name="The Broad Institute Genome Sequencing Center for Infectious Disease"/>
            <person name="Wu L."/>
            <person name="Ma J."/>
        </authorList>
    </citation>
    <scope>NUCLEOTIDE SEQUENCE [LARGE SCALE GENOMIC DNA]</scope>
    <source>
        <strain evidence="15">CCUG 54518</strain>
    </source>
</reference>
<feature type="domain" description="CMP/dCMP-type deaminase" evidence="13">
    <location>
        <begin position="7"/>
        <end position="133"/>
    </location>
</feature>
<evidence type="ECO:0000256" key="8">
    <source>
        <dbReference type="ARBA" id="ARBA00022833"/>
    </source>
</evidence>
<sequence>MLAARAESPTPIWSRLVALSAQSIGLSEPNPRVGCLLQSDLQSVQAHGHTQQAGGPHAEVMALRAARDQGLDVRGGTAYVTLEPCSHHGRTPPCCDALIAAGVARVVVATLDPNPLVAGRGVERLRAAGIEVEVLPHDHEVARSVRELNIGFFSRMIRRTPWVRMKMAASLDGTTALPNGASQWITGEAARADGHAWRLRACAVLTGIGTVLEDDPMLDVRAVPATRQPHLVIVDSRLETPLDARLWAAPAGGLSRRILIYHALTEDQARARTPALEARGATLVALPGSGGKVDLAAMLRDLAQREVNELHLEAGHKLNGSFLREGLVDEVLLYQAPLLLGSGAGLSSLGPLEQLDQGIRLRFQSVNQVGDDLRILARVQGRDAFLDSPMNVQTAG</sequence>
<dbReference type="Gene3D" id="3.40.140.10">
    <property type="entry name" value="Cytidine Deaminase, domain 2"/>
    <property type="match status" value="1"/>
</dbReference>
<evidence type="ECO:0000256" key="5">
    <source>
        <dbReference type="ARBA" id="ARBA00007417"/>
    </source>
</evidence>
<keyword evidence="11" id="KW-0511">Multifunctional enzyme</keyword>
<protein>
    <recommendedName>
        <fullName evidence="12">Riboflavin biosynthesis protein RibD</fullName>
    </recommendedName>
    <domain>
        <recommendedName>
            <fullName evidence="12">Diaminohydroxyphosphoribosylaminopyrimidine deaminase</fullName>
            <shortName evidence="12">DRAP deaminase</shortName>
            <ecNumber evidence="12">3.5.4.26</ecNumber>
        </recommendedName>
        <alternativeName>
            <fullName evidence="12">Riboflavin-specific deaminase</fullName>
        </alternativeName>
    </domain>
    <domain>
        <recommendedName>
            <fullName evidence="12">5-amino-6-(5-phosphoribosylamino)uracil reductase</fullName>
            <ecNumber evidence="12">1.1.1.193</ecNumber>
        </recommendedName>
        <alternativeName>
            <fullName evidence="12">HTP reductase</fullName>
        </alternativeName>
    </domain>
</protein>